<feature type="non-terminal residue" evidence="2">
    <location>
        <position position="1"/>
    </location>
</feature>
<evidence type="ECO:0000313" key="2">
    <source>
        <dbReference type="EMBL" id="CAG8827756.1"/>
    </source>
</evidence>
<feature type="region of interest" description="Disordered" evidence="1">
    <location>
        <begin position="1"/>
        <end position="23"/>
    </location>
</feature>
<organism evidence="2 3">
    <name type="scientific">Gigaspora margarita</name>
    <dbReference type="NCBI Taxonomy" id="4874"/>
    <lineage>
        <taxon>Eukaryota</taxon>
        <taxon>Fungi</taxon>
        <taxon>Fungi incertae sedis</taxon>
        <taxon>Mucoromycota</taxon>
        <taxon>Glomeromycotina</taxon>
        <taxon>Glomeromycetes</taxon>
        <taxon>Diversisporales</taxon>
        <taxon>Gigasporaceae</taxon>
        <taxon>Gigaspora</taxon>
    </lineage>
</organism>
<dbReference type="Proteomes" id="UP000789901">
    <property type="component" value="Unassembled WGS sequence"/>
</dbReference>
<comment type="caution">
    <text evidence="2">The sequence shown here is derived from an EMBL/GenBank/DDBJ whole genome shotgun (WGS) entry which is preliminary data.</text>
</comment>
<dbReference type="EMBL" id="CAJVQB010039824">
    <property type="protein sequence ID" value="CAG8827756.1"/>
    <property type="molecule type" value="Genomic_DNA"/>
</dbReference>
<reference evidence="2 3" key="1">
    <citation type="submission" date="2021-06" db="EMBL/GenBank/DDBJ databases">
        <authorList>
            <person name="Kallberg Y."/>
            <person name="Tangrot J."/>
            <person name="Rosling A."/>
        </authorList>
    </citation>
    <scope>NUCLEOTIDE SEQUENCE [LARGE SCALE GENOMIC DNA]</scope>
    <source>
        <strain evidence="2 3">120-4 pot B 10/14</strain>
    </source>
</reference>
<evidence type="ECO:0000313" key="3">
    <source>
        <dbReference type="Proteomes" id="UP000789901"/>
    </source>
</evidence>
<protein>
    <submittedName>
        <fullName evidence="2">29832_t:CDS:1</fullName>
    </submittedName>
</protein>
<feature type="compositionally biased region" description="Low complexity" evidence="1">
    <location>
        <begin position="1"/>
        <end position="13"/>
    </location>
</feature>
<keyword evidence="3" id="KW-1185">Reference proteome</keyword>
<sequence length="298" mass="33312">EGNSDTSTNTYSSDKLEVISSSSDELEAISRGSDELEAISCGSDKLEVIRISSDESEVISSSSDELEVISSQNDSLAFSNQDNAEESSPIFEPDPIFNNHNEFQLIFDNKEITNQQFPSDDSEYSNSNYNKVDSAEVDNVEFSCTAYRDFMNIATGDAILKFIKKYEQVSTKALPQLTKDGLLFLDTLKKDYSKFLSTPVVQIKDRSHEIASNCVFDYQEIYILIGQIPSENKVLALILYSDTTILDCLGKNSRHPIFISLSNIPTSLQNKAEAKALVGIMPVLQEQKKNNRNYNLDN</sequence>
<name>A0ABN7WDE2_GIGMA</name>
<accession>A0ABN7WDE2</accession>
<gene>
    <name evidence="2" type="ORF">GMARGA_LOCUS29503</name>
</gene>
<evidence type="ECO:0000256" key="1">
    <source>
        <dbReference type="SAM" id="MobiDB-lite"/>
    </source>
</evidence>
<proteinExistence type="predicted"/>